<dbReference type="InterPro" id="IPR014756">
    <property type="entry name" value="Ig_E-set"/>
</dbReference>
<dbReference type="PRINTS" id="PR00407">
    <property type="entry name" value="EUMOPTERIN"/>
</dbReference>
<organism evidence="7 8">
    <name type="scientific">Streptomyces hiroshimensis</name>
    <dbReference type="NCBI Taxonomy" id="66424"/>
    <lineage>
        <taxon>Bacteria</taxon>
        <taxon>Bacillati</taxon>
        <taxon>Actinomycetota</taxon>
        <taxon>Actinomycetes</taxon>
        <taxon>Kitasatosporales</taxon>
        <taxon>Streptomycetaceae</taxon>
        <taxon>Streptomyces</taxon>
    </lineage>
</organism>
<dbReference type="SUPFAM" id="SSF81296">
    <property type="entry name" value="E set domains"/>
    <property type="match status" value="1"/>
</dbReference>
<dbReference type="SUPFAM" id="SSF56524">
    <property type="entry name" value="Oxidoreductase molybdopterin-binding domain"/>
    <property type="match status" value="1"/>
</dbReference>
<dbReference type="Proteomes" id="UP000659223">
    <property type="component" value="Unassembled WGS sequence"/>
</dbReference>
<dbReference type="PROSITE" id="PS51318">
    <property type="entry name" value="TAT"/>
    <property type="match status" value="1"/>
</dbReference>
<protein>
    <recommendedName>
        <fullName evidence="9">Sulfite oxidase</fullName>
    </recommendedName>
</protein>
<dbReference type="RefSeq" id="WP_190024564.1">
    <property type="nucleotide sequence ID" value="NZ_BMUT01000014.1"/>
</dbReference>
<dbReference type="PANTHER" id="PTHR19372:SF7">
    <property type="entry name" value="SULFITE OXIDASE, MITOCHONDRIAL"/>
    <property type="match status" value="1"/>
</dbReference>
<proteinExistence type="predicted"/>
<evidence type="ECO:0000256" key="2">
    <source>
        <dbReference type="ARBA" id="ARBA00022505"/>
    </source>
</evidence>
<dbReference type="Pfam" id="PF00174">
    <property type="entry name" value="Oxidored_molyb"/>
    <property type="match status" value="1"/>
</dbReference>
<dbReference type="EMBL" id="BMUT01000014">
    <property type="protein sequence ID" value="GGY02159.1"/>
    <property type="molecule type" value="Genomic_DNA"/>
</dbReference>
<comment type="caution">
    <text evidence="7">The sequence shown here is derived from an EMBL/GenBank/DDBJ whole genome shotgun (WGS) entry which is preliminary data.</text>
</comment>
<evidence type="ECO:0008006" key="9">
    <source>
        <dbReference type="Google" id="ProtNLM"/>
    </source>
</evidence>
<evidence type="ECO:0000256" key="1">
    <source>
        <dbReference type="ARBA" id="ARBA00001924"/>
    </source>
</evidence>
<name>A0ABQ2Z2G5_9ACTN</name>
<dbReference type="InterPro" id="IPR036374">
    <property type="entry name" value="OxRdtase_Mopterin-bd_sf"/>
</dbReference>
<evidence type="ECO:0000259" key="6">
    <source>
        <dbReference type="Pfam" id="PF03404"/>
    </source>
</evidence>
<keyword evidence="4" id="KW-0560">Oxidoreductase</keyword>
<keyword evidence="8" id="KW-1185">Reference proteome</keyword>
<feature type="domain" description="Oxidoreductase molybdopterin-binding" evidence="5">
    <location>
        <begin position="135"/>
        <end position="314"/>
    </location>
</feature>
<dbReference type="InterPro" id="IPR000572">
    <property type="entry name" value="OxRdtase_Mopterin-bd_dom"/>
</dbReference>
<feature type="domain" description="Moybdenum cofactor oxidoreductase dimerisation" evidence="6">
    <location>
        <begin position="358"/>
        <end position="438"/>
    </location>
</feature>
<evidence type="ECO:0000256" key="4">
    <source>
        <dbReference type="ARBA" id="ARBA00023002"/>
    </source>
</evidence>
<dbReference type="InterPro" id="IPR005066">
    <property type="entry name" value="MoCF_OxRdtse_dimer"/>
</dbReference>
<dbReference type="InterPro" id="IPR008335">
    <property type="entry name" value="Mopterin_OxRdtase_euk"/>
</dbReference>
<gene>
    <name evidence="7" type="ORF">GCM10010324_56330</name>
</gene>
<evidence type="ECO:0000313" key="8">
    <source>
        <dbReference type="Proteomes" id="UP000659223"/>
    </source>
</evidence>
<evidence type="ECO:0000259" key="5">
    <source>
        <dbReference type="Pfam" id="PF00174"/>
    </source>
</evidence>
<reference evidence="8" key="1">
    <citation type="journal article" date="2019" name="Int. J. Syst. Evol. Microbiol.">
        <title>The Global Catalogue of Microorganisms (GCM) 10K type strain sequencing project: providing services to taxonomists for standard genome sequencing and annotation.</title>
        <authorList>
            <consortium name="The Broad Institute Genomics Platform"/>
            <consortium name="The Broad Institute Genome Sequencing Center for Infectious Disease"/>
            <person name="Wu L."/>
            <person name="Ma J."/>
        </authorList>
    </citation>
    <scope>NUCLEOTIDE SEQUENCE [LARGE SCALE GENOMIC DNA]</scope>
    <source>
        <strain evidence="8">JCM 4586</strain>
    </source>
</reference>
<dbReference type="PANTHER" id="PTHR19372">
    <property type="entry name" value="SULFITE REDUCTASE"/>
    <property type="match status" value="1"/>
</dbReference>
<evidence type="ECO:0000256" key="3">
    <source>
        <dbReference type="ARBA" id="ARBA00022723"/>
    </source>
</evidence>
<keyword evidence="3" id="KW-0479">Metal-binding</keyword>
<comment type="cofactor">
    <cofactor evidence="1">
        <name>Mo-molybdopterin</name>
        <dbReference type="ChEBI" id="CHEBI:71302"/>
    </cofactor>
</comment>
<dbReference type="Gene3D" id="3.90.420.10">
    <property type="entry name" value="Oxidoreductase, molybdopterin-binding domain"/>
    <property type="match status" value="1"/>
</dbReference>
<evidence type="ECO:0000313" key="7">
    <source>
        <dbReference type="EMBL" id="GGY02159.1"/>
    </source>
</evidence>
<dbReference type="CDD" id="cd02110">
    <property type="entry name" value="SO_family_Moco_dimer"/>
    <property type="match status" value="1"/>
</dbReference>
<keyword evidence="2" id="KW-0500">Molybdenum</keyword>
<sequence>MTTAKRGPGAYERAYECAYEHAYDRDRLRRFLSGEAVGEGLSRRGVLRFLGAVTGLAVTGTGAGIATAASATAESATAASAAAESAAADPRAPGIIKPLPAELLTVRGTNAETNWAALRGTGYHTPVDRFFVRNHTATPVLDPARWRLTVWGSGLRGGAVEFSYADLRALPAVTSSACLECAGNGRSYFTTQQGDRVTGTPWTMGAVGAARWRGARLSDVLRLAGLSPRAVDVMPRGLDAAFVAEGTDHGRVRRPMPVAKALDDVLLAYEMNGRPLVPDHGRPVRLVVPSWAGVASIKWVGDIEVSDRPLFSPWNTVFYRLFGPAHPRGGSAPLTRQPVRSAFELAPGAVFAAGRGHRLTGRSWSGHGGIRRVEVSTDGGGTWRQARLHDAPHPGGWVRWSTTWHPRGTGPAHLLARATDTSGNTQPARSVPNEQGYFFDAVVRHAVEVV</sequence>
<dbReference type="InterPro" id="IPR006311">
    <property type="entry name" value="TAT_signal"/>
</dbReference>
<dbReference type="Gene3D" id="2.60.40.650">
    <property type="match status" value="1"/>
</dbReference>
<accession>A0ABQ2Z2G5</accession>
<dbReference type="Pfam" id="PF03404">
    <property type="entry name" value="Mo-co_dimer"/>
    <property type="match status" value="1"/>
</dbReference>